<accession>A0A9P7K635</accession>
<comment type="caution">
    <text evidence="1">The sequence shown here is derived from an EMBL/GenBank/DDBJ whole genome shotgun (WGS) entry which is preliminary data.</text>
</comment>
<name>A0A9P7K635_9AGAR</name>
<reference evidence="1" key="1">
    <citation type="submission" date="2021-02" db="EMBL/GenBank/DDBJ databases">
        <authorList>
            <person name="Nieuwenhuis M."/>
            <person name="Van De Peppel L.J.J."/>
        </authorList>
    </citation>
    <scope>NUCLEOTIDE SEQUENCE</scope>
    <source>
        <strain evidence="1">D49</strain>
    </source>
</reference>
<organism evidence="1 2">
    <name type="scientific">Sphagnurus paluster</name>
    <dbReference type="NCBI Taxonomy" id="117069"/>
    <lineage>
        <taxon>Eukaryota</taxon>
        <taxon>Fungi</taxon>
        <taxon>Dikarya</taxon>
        <taxon>Basidiomycota</taxon>
        <taxon>Agaricomycotina</taxon>
        <taxon>Agaricomycetes</taxon>
        <taxon>Agaricomycetidae</taxon>
        <taxon>Agaricales</taxon>
        <taxon>Tricholomatineae</taxon>
        <taxon>Lyophyllaceae</taxon>
        <taxon>Sphagnurus</taxon>
    </lineage>
</organism>
<evidence type="ECO:0000313" key="2">
    <source>
        <dbReference type="Proteomes" id="UP000717328"/>
    </source>
</evidence>
<evidence type="ECO:0000313" key="1">
    <source>
        <dbReference type="EMBL" id="KAG5638398.1"/>
    </source>
</evidence>
<sequence>MFFFHNKKSSAPFVDSVYDPASVPSAPILHTRTASAPCASRVHWWDSETLRTTATSMIPPYAPERLPLCGFFPPSSSYDPAQEDLPWMVSSPPKEITEESPFFIAQALALG</sequence>
<protein>
    <submittedName>
        <fullName evidence="1">Uncharacterized protein</fullName>
    </submittedName>
</protein>
<dbReference type="AlphaFoldDB" id="A0A9P7K635"/>
<dbReference type="EMBL" id="JABCKI010005764">
    <property type="protein sequence ID" value="KAG5638398.1"/>
    <property type="molecule type" value="Genomic_DNA"/>
</dbReference>
<reference evidence="1" key="2">
    <citation type="submission" date="2021-10" db="EMBL/GenBank/DDBJ databases">
        <title>Phylogenomics reveals ancestral predisposition of the termite-cultivated fungus Termitomyces towards a domesticated lifestyle.</title>
        <authorList>
            <person name="Auxier B."/>
            <person name="Grum-Grzhimaylo A."/>
            <person name="Cardenas M.E."/>
            <person name="Lodge J.D."/>
            <person name="Laessoe T."/>
            <person name="Pedersen O."/>
            <person name="Smith M.E."/>
            <person name="Kuyper T.W."/>
            <person name="Franco-Molano E.A."/>
            <person name="Baroni T.J."/>
            <person name="Aanen D.K."/>
        </authorList>
    </citation>
    <scope>NUCLEOTIDE SEQUENCE</scope>
    <source>
        <strain evidence="1">D49</strain>
    </source>
</reference>
<dbReference type="Proteomes" id="UP000717328">
    <property type="component" value="Unassembled WGS sequence"/>
</dbReference>
<gene>
    <name evidence="1" type="ORF">H0H81_000175</name>
</gene>
<keyword evidence="2" id="KW-1185">Reference proteome</keyword>
<proteinExistence type="predicted"/>